<organism evidence="2 3">
    <name type="scientific">Legionella antarctica</name>
    <dbReference type="NCBI Taxonomy" id="2708020"/>
    <lineage>
        <taxon>Bacteria</taxon>
        <taxon>Pseudomonadati</taxon>
        <taxon>Pseudomonadota</taxon>
        <taxon>Gammaproteobacteria</taxon>
        <taxon>Legionellales</taxon>
        <taxon>Legionellaceae</taxon>
        <taxon>Legionella</taxon>
    </lineage>
</organism>
<keyword evidence="3" id="KW-1185">Reference proteome</keyword>
<dbReference type="RefSeq" id="WP_173236415.1">
    <property type="nucleotide sequence ID" value="NZ_AP022839.1"/>
</dbReference>
<reference evidence="2" key="1">
    <citation type="journal article" date="2020" name="Microbiol. Resour. Announc.">
        <title>Complete Genome Sequence of Novel Psychrotolerant Legionella Strain TUM19329, Isolated from Antarctic Lake Sediment.</title>
        <authorList>
            <person name="Shimada S."/>
            <person name="Nakai R."/>
            <person name="Aoki K."/>
            <person name="Shimoeda N."/>
            <person name="Ohno G."/>
            <person name="Miyazaki Y."/>
            <person name="Kudoh S."/>
            <person name="Imura S."/>
            <person name="Watanabe K."/>
            <person name="Ishii Y."/>
            <person name="Tateda K."/>
        </authorList>
    </citation>
    <scope>NUCLEOTIDE SEQUENCE [LARGE SCALE GENOMIC DNA]</scope>
    <source>
        <strain evidence="2">TUM19329</strain>
    </source>
</reference>
<evidence type="ECO:0000313" key="2">
    <source>
        <dbReference type="EMBL" id="BCA94546.1"/>
    </source>
</evidence>
<dbReference type="Proteomes" id="UP000502894">
    <property type="component" value="Chromosome"/>
</dbReference>
<proteinExistence type="predicted"/>
<evidence type="ECO:0000256" key="1">
    <source>
        <dbReference type="SAM" id="Phobius"/>
    </source>
</evidence>
<feature type="transmembrane region" description="Helical" evidence="1">
    <location>
        <begin position="105"/>
        <end position="126"/>
    </location>
</feature>
<name>A0A6F8T3K5_9GAMM</name>
<gene>
    <name evidence="2" type="ORF">TUM19329_09070</name>
</gene>
<feature type="transmembrane region" description="Helical" evidence="1">
    <location>
        <begin position="40"/>
        <end position="59"/>
    </location>
</feature>
<accession>A0A6F8T3K5</accession>
<evidence type="ECO:0000313" key="3">
    <source>
        <dbReference type="Proteomes" id="UP000502894"/>
    </source>
</evidence>
<keyword evidence="1" id="KW-1133">Transmembrane helix</keyword>
<dbReference type="AlphaFoldDB" id="A0A6F8T3K5"/>
<keyword evidence="1" id="KW-0812">Transmembrane</keyword>
<dbReference type="KEGG" id="lant:TUM19329_09070"/>
<keyword evidence="1" id="KW-0472">Membrane</keyword>
<dbReference type="EMBL" id="AP022839">
    <property type="protein sequence ID" value="BCA94546.1"/>
    <property type="molecule type" value="Genomic_DNA"/>
</dbReference>
<evidence type="ECO:0008006" key="4">
    <source>
        <dbReference type="Google" id="ProtNLM"/>
    </source>
</evidence>
<feature type="transmembrane region" description="Helical" evidence="1">
    <location>
        <begin position="71"/>
        <end position="93"/>
    </location>
</feature>
<sequence length="129" mass="14896">MDTSKFLSKVIGIYLIIISLAMFVNIHQFTQYFYKMINDVPLMFVAGFFTLILGLLIVVSHNIWQWSWRVIITIIGWLILLKGVSIIFFPEFIDSLSLSFVHHLSFAYMSAGFDFILGALLTYLGFKRS</sequence>
<protein>
    <recommendedName>
        <fullName evidence="4">Integral membrane protein (PIN domain superfamily)</fullName>
    </recommendedName>
</protein>
<feature type="transmembrane region" description="Helical" evidence="1">
    <location>
        <begin position="12"/>
        <end position="34"/>
    </location>
</feature>